<evidence type="ECO:0000313" key="1">
    <source>
        <dbReference type="EMBL" id="QFY43632.1"/>
    </source>
</evidence>
<gene>
    <name evidence="1" type="ORF">F6R98_14215</name>
</gene>
<name>A0A5Q0BKG4_9GAMM</name>
<reference evidence="1 2" key="1">
    <citation type="submission" date="2019-09" db="EMBL/GenBank/DDBJ databases">
        <title>Ecophysiology of the spiral-shaped methanotroph Methylospira mobilis as revealed by the complete genome sequence.</title>
        <authorList>
            <person name="Oshkin I.Y."/>
            <person name="Dedysh S.N."/>
            <person name="Miroshnikov K."/>
            <person name="Danilova O.V."/>
            <person name="Hakobyan A."/>
            <person name="Liesack W."/>
        </authorList>
    </citation>
    <scope>NUCLEOTIDE SEQUENCE [LARGE SCALE GENOMIC DNA]</scope>
    <source>
        <strain evidence="1 2">Shm1</strain>
    </source>
</reference>
<organism evidence="1 2">
    <name type="scientific">Candidatus Methylospira mobilis</name>
    <dbReference type="NCBI Taxonomy" id="1808979"/>
    <lineage>
        <taxon>Bacteria</taxon>
        <taxon>Pseudomonadati</taxon>
        <taxon>Pseudomonadota</taxon>
        <taxon>Gammaproteobacteria</taxon>
        <taxon>Methylococcales</taxon>
        <taxon>Methylococcaceae</taxon>
        <taxon>Candidatus Methylospira</taxon>
    </lineage>
</organism>
<dbReference type="Gene3D" id="3.40.50.2300">
    <property type="match status" value="3"/>
</dbReference>
<dbReference type="InParanoid" id="A0A5Q0BKG4"/>
<protein>
    <submittedName>
        <fullName evidence="1">Branched-chain amino acid ABC transporter substrate-binding protein</fullName>
    </submittedName>
</protein>
<dbReference type="PANTHER" id="PTHR30483:SF6">
    <property type="entry name" value="PERIPLASMIC BINDING PROTEIN OF ABC TRANSPORTER FOR NATURAL AMINO ACIDS"/>
    <property type="match status" value="1"/>
</dbReference>
<dbReference type="KEGG" id="mmob:F6R98_14215"/>
<evidence type="ECO:0000313" key="2">
    <source>
        <dbReference type="Proteomes" id="UP000325755"/>
    </source>
</evidence>
<accession>A0A5Q0BKG4</accession>
<dbReference type="EMBL" id="CP044205">
    <property type="protein sequence ID" value="QFY43632.1"/>
    <property type="molecule type" value="Genomic_DNA"/>
</dbReference>
<dbReference type="RefSeq" id="WP_153249614.1">
    <property type="nucleotide sequence ID" value="NZ_CP044205.1"/>
</dbReference>
<dbReference type="Proteomes" id="UP000325755">
    <property type="component" value="Chromosome"/>
</dbReference>
<dbReference type="InterPro" id="IPR028082">
    <property type="entry name" value="Peripla_BP_I"/>
</dbReference>
<sequence length="417" mass="46364">MNSRDLIHHPACLPLIVFCLGILLADANAAQKPVAPHPKPSVAAETPEKTRDAQLTLGYLGQTRPQAVAPPFFQDAATAQGVQGALLGIKDNNTTGVFTRQHFELKQVVVGPEEDVTQAYRKLLAEGVQHIIVDVPAEKLLELSGMPESADVQIYNVGSDDDALRGAHCAVNTVHLLPSQAMRADALAQFLLKKRWQKLLLVVGPLETDKSYAQALKRAVKKFGLKIVEEKQWLHSFDDRRTPESEVPVFTQGVEYDVALLADTGDLFGHYFPYRTWLPRPIAGTQGLVPRAWYYTHEQWGALQLQNRFRRQSGRWMTEIDYAAWLAVRAVGEAATRTQSIDYAKISGFMKSAEFSLAGFKGMPLSFRAWDGQLRQPMLLVDNDYPVGIAPLEGFLHPKNELDTLGMDQAETQCHGR</sequence>
<dbReference type="NCBIfam" id="TIGR03863">
    <property type="entry name" value="PQQ_ABC_bind"/>
    <property type="match status" value="1"/>
</dbReference>
<dbReference type="InterPro" id="IPR022478">
    <property type="entry name" value="ABC_transptr_sub-bd_PQQ"/>
</dbReference>
<dbReference type="AlphaFoldDB" id="A0A5Q0BKG4"/>
<dbReference type="OrthoDB" id="5341635at2"/>
<proteinExistence type="predicted"/>
<dbReference type="InterPro" id="IPR051010">
    <property type="entry name" value="BCAA_transport"/>
</dbReference>
<keyword evidence="2" id="KW-1185">Reference proteome</keyword>
<dbReference type="SUPFAM" id="SSF53822">
    <property type="entry name" value="Periplasmic binding protein-like I"/>
    <property type="match status" value="1"/>
</dbReference>
<dbReference type="PANTHER" id="PTHR30483">
    <property type="entry name" value="LEUCINE-SPECIFIC-BINDING PROTEIN"/>
    <property type="match status" value="1"/>
</dbReference>
<dbReference type="CDD" id="cd06268">
    <property type="entry name" value="PBP1_ABC_transporter_LIVBP-like"/>
    <property type="match status" value="1"/>
</dbReference>